<evidence type="ECO:0000256" key="3">
    <source>
        <dbReference type="ARBA" id="ARBA00023002"/>
    </source>
</evidence>
<keyword evidence="2" id="KW-0479">Metal-binding</keyword>
<evidence type="ECO:0000313" key="7">
    <source>
        <dbReference type="EMBL" id="GAG63524.1"/>
    </source>
</evidence>
<dbReference type="PROSITE" id="PS51379">
    <property type="entry name" value="4FE4S_FER_2"/>
    <property type="match status" value="2"/>
</dbReference>
<dbReference type="AlphaFoldDB" id="X0Z3F9"/>
<accession>X0Z3F9</accession>
<dbReference type="Gene3D" id="3.30.70.20">
    <property type="match status" value="2"/>
</dbReference>
<evidence type="ECO:0000256" key="4">
    <source>
        <dbReference type="ARBA" id="ARBA00023004"/>
    </source>
</evidence>
<dbReference type="PROSITE" id="PS00198">
    <property type="entry name" value="4FE4S_FER_1"/>
    <property type="match status" value="1"/>
</dbReference>
<dbReference type="PANTHER" id="PTHR24960">
    <property type="entry name" value="PHOTOSYSTEM I IRON-SULFUR CENTER-RELATED"/>
    <property type="match status" value="1"/>
</dbReference>
<evidence type="ECO:0000256" key="1">
    <source>
        <dbReference type="ARBA" id="ARBA00022485"/>
    </source>
</evidence>
<feature type="domain" description="4Fe-4S ferredoxin-type" evidence="6">
    <location>
        <begin position="105"/>
        <end position="134"/>
    </location>
</feature>
<feature type="domain" description="4Fe-4S ferredoxin-type" evidence="6">
    <location>
        <begin position="71"/>
        <end position="100"/>
    </location>
</feature>
<feature type="non-terminal residue" evidence="7">
    <location>
        <position position="1"/>
    </location>
</feature>
<sequence>AEQLKLSRSDDGFYMELHPKLGPVQTAVQGIYLAGTSQGAKDVRESMAQALAAAGKAGALLARGKIEKEPLTARLIPDLCIGCMRCVKVCPYSAIEQIGKPGKDGTVKIIEAACMGCGTCAAECNFSAIEMPYFTRDQILAQIDAALQENPEDKCLVFTCNWCSYAGADLAGIEKRQYPASSRIIRTMCSARFEAEFISHSFDQGAGAVLVTGCRLTETGSDCHYNNANQLTWKRFQYWQKKMGRKGIDPERLQLRWISAAEGKEFAEKMTEMDEVVRHYALGIKQPEPG</sequence>
<dbReference type="EMBL" id="BART01007789">
    <property type="protein sequence ID" value="GAG63524.1"/>
    <property type="molecule type" value="Genomic_DNA"/>
</dbReference>
<evidence type="ECO:0000259" key="6">
    <source>
        <dbReference type="PROSITE" id="PS51379"/>
    </source>
</evidence>
<evidence type="ECO:0000256" key="5">
    <source>
        <dbReference type="ARBA" id="ARBA00023014"/>
    </source>
</evidence>
<name>X0Z3F9_9ZZZZ</name>
<dbReference type="SUPFAM" id="SSF54862">
    <property type="entry name" value="4Fe-4S ferredoxins"/>
    <property type="match status" value="1"/>
</dbReference>
<gene>
    <name evidence="7" type="ORF">S01H4_17651</name>
</gene>
<dbReference type="GO" id="GO:0051539">
    <property type="term" value="F:4 iron, 4 sulfur cluster binding"/>
    <property type="evidence" value="ECO:0007669"/>
    <property type="project" value="UniProtKB-KW"/>
</dbReference>
<dbReference type="InterPro" id="IPR003813">
    <property type="entry name" value="MvhD/FlpD"/>
</dbReference>
<keyword evidence="1" id="KW-0004">4Fe-4S</keyword>
<dbReference type="InterPro" id="IPR017900">
    <property type="entry name" value="4Fe4S_Fe_S_CS"/>
</dbReference>
<dbReference type="InterPro" id="IPR050157">
    <property type="entry name" value="PSI_iron-sulfur_center"/>
</dbReference>
<dbReference type="GO" id="GO:0046872">
    <property type="term" value="F:metal ion binding"/>
    <property type="evidence" value="ECO:0007669"/>
    <property type="project" value="UniProtKB-KW"/>
</dbReference>
<evidence type="ECO:0000256" key="2">
    <source>
        <dbReference type="ARBA" id="ARBA00022723"/>
    </source>
</evidence>
<dbReference type="PANTHER" id="PTHR24960:SF79">
    <property type="entry name" value="PHOTOSYSTEM I IRON-SULFUR CENTER"/>
    <property type="match status" value="1"/>
</dbReference>
<protein>
    <recommendedName>
        <fullName evidence="6">4Fe-4S ferredoxin-type domain-containing protein</fullName>
    </recommendedName>
</protein>
<dbReference type="GO" id="GO:0016491">
    <property type="term" value="F:oxidoreductase activity"/>
    <property type="evidence" value="ECO:0007669"/>
    <property type="project" value="UniProtKB-KW"/>
</dbReference>
<dbReference type="Pfam" id="PF02662">
    <property type="entry name" value="FlpD"/>
    <property type="match status" value="1"/>
</dbReference>
<comment type="caution">
    <text evidence="7">The sequence shown here is derived from an EMBL/GenBank/DDBJ whole genome shotgun (WGS) entry which is preliminary data.</text>
</comment>
<reference evidence="7" key="1">
    <citation type="journal article" date="2014" name="Front. Microbiol.">
        <title>High frequency of phylogenetically diverse reductive dehalogenase-homologous genes in deep subseafloor sedimentary metagenomes.</title>
        <authorList>
            <person name="Kawai M."/>
            <person name="Futagami T."/>
            <person name="Toyoda A."/>
            <person name="Takaki Y."/>
            <person name="Nishi S."/>
            <person name="Hori S."/>
            <person name="Arai W."/>
            <person name="Tsubouchi T."/>
            <person name="Morono Y."/>
            <person name="Uchiyama I."/>
            <person name="Ito T."/>
            <person name="Fujiyama A."/>
            <person name="Inagaki F."/>
            <person name="Takami H."/>
        </authorList>
    </citation>
    <scope>NUCLEOTIDE SEQUENCE</scope>
    <source>
        <strain evidence="7">Expedition CK06-06</strain>
    </source>
</reference>
<keyword evidence="4" id="KW-0408">Iron</keyword>
<proteinExistence type="predicted"/>
<keyword evidence="3" id="KW-0560">Oxidoreductase</keyword>
<dbReference type="Pfam" id="PF12838">
    <property type="entry name" value="Fer4_7"/>
    <property type="match status" value="1"/>
</dbReference>
<dbReference type="InterPro" id="IPR017896">
    <property type="entry name" value="4Fe4S_Fe-S-bd"/>
</dbReference>
<organism evidence="7">
    <name type="scientific">marine sediment metagenome</name>
    <dbReference type="NCBI Taxonomy" id="412755"/>
    <lineage>
        <taxon>unclassified sequences</taxon>
        <taxon>metagenomes</taxon>
        <taxon>ecological metagenomes</taxon>
    </lineage>
</organism>
<keyword evidence="5" id="KW-0411">Iron-sulfur</keyword>